<reference evidence="7" key="1">
    <citation type="journal article" date="2017" name="Nat. Microbiol.">
        <title>Global analysis of biosynthetic gene clusters reveals vast potential of secondary metabolite production in Penicillium species.</title>
        <authorList>
            <person name="Nielsen J.C."/>
            <person name="Grijseels S."/>
            <person name="Prigent S."/>
            <person name="Ji B."/>
            <person name="Dainat J."/>
            <person name="Nielsen K.F."/>
            <person name="Frisvad J.C."/>
            <person name="Workman M."/>
            <person name="Nielsen J."/>
        </authorList>
    </citation>
    <scope>NUCLEOTIDE SEQUENCE [LARGE SCALE GENOMIC DNA]</scope>
    <source>
        <strain evidence="7">IBT 31811</strain>
    </source>
</reference>
<dbReference type="Pfam" id="PF13688">
    <property type="entry name" value="Reprolysin_5"/>
    <property type="match status" value="1"/>
</dbReference>
<feature type="transmembrane region" description="Helical" evidence="3">
    <location>
        <begin position="559"/>
        <end position="581"/>
    </location>
</feature>
<dbReference type="PANTHER" id="PTHR11905">
    <property type="entry name" value="ADAM A DISINTEGRIN AND METALLOPROTEASE DOMAIN"/>
    <property type="match status" value="1"/>
</dbReference>
<keyword evidence="7" id="KW-1185">Reference proteome</keyword>
<dbReference type="PROSITE" id="PS50214">
    <property type="entry name" value="DISINTEGRIN_2"/>
    <property type="match status" value="1"/>
</dbReference>
<keyword evidence="1" id="KW-0862">Zinc</keyword>
<dbReference type="PROSITE" id="PS50215">
    <property type="entry name" value="ADAM_MEPRO"/>
    <property type="match status" value="1"/>
</dbReference>
<proteinExistence type="predicted"/>
<dbReference type="AlphaFoldDB" id="A0A1V6Q2C3"/>
<feature type="binding site" evidence="1">
    <location>
        <position position="395"/>
    </location>
    <ligand>
        <name>Zn(2+)</name>
        <dbReference type="ChEBI" id="CHEBI:29105"/>
        <note>catalytic</note>
    </ligand>
</feature>
<dbReference type="STRING" id="416450.A0A1V6Q2C3"/>
<evidence type="ECO:0008006" key="8">
    <source>
        <dbReference type="Google" id="ProtNLM"/>
    </source>
</evidence>
<feature type="region of interest" description="Disordered" evidence="2">
    <location>
        <begin position="517"/>
        <end position="549"/>
    </location>
</feature>
<feature type="domain" description="Disintegrin" evidence="4">
    <location>
        <begin position="476"/>
        <end position="520"/>
    </location>
</feature>
<dbReference type="GO" id="GO:0004222">
    <property type="term" value="F:metalloendopeptidase activity"/>
    <property type="evidence" value="ECO:0007669"/>
    <property type="project" value="InterPro"/>
</dbReference>
<dbReference type="GO" id="GO:0006508">
    <property type="term" value="P:proteolysis"/>
    <property type="evidence" value="ECO:0007669"/>
    <property type="project" value="InterPro"/>
</dbReference>
<organism evidence="6 7">
    <name type="scientific">Penicillium antarcticum</name>
    <dbReference type="NCBI Taxonomy" id="416450"/>
    <lineage>
        <taxon>Eukaryota</taxon>
        <taxon>Fungi</taxon>
        <taxon>Dikarya</taxon>
        <taxon>Ascomycota</taxon>
        <taxon>Pezizomycotina</taxon>
        <taxon>Eurotiomycetes</taxon>
        <taxon>Eurotiomycetidae</taxon>
        <taxon>Eurotiales</taxon>
        <taxon>Aspergillaceae</taxon>
        <taxon>Penicillium</taxon>
    </lineage>
</organism>
<feature type="active site" evidence="1">
    <location>
        <position position="392"/>
    </location>
</feature>
<protein>
    <recommendedName>
        <fullName evidence="8">Peptidase M12B domain-containing protein</fullName>
    </recommendedName>
</protein>
<dbReference type="GO" id="GO:0046872">
    <property type="term" value="F:metal ion binding"/>
    <property type="evidence" value="ECO:0007669"/>
    <property type="project" value="UniProtKB-KW"/>
</dbReference>
<dbReference type="PANTHER" id="PTHR11905:SF222">
    <property type="entry name" value="ADAM FAMILY OF METALLOPROTEASE ADM-A (AFU_ORTHOLOGUE AFUA_6G14420)"/>
    <property type="match status" value="1"/>
</dbReference>
<dbReference type="Gene3D" id="4.10.70.10">
    <property type="entry name" value="Disintegrin domain"/>
    <property type="match status" value="1"/>
</dbReference>
<comment type="caution">
    <text evidence="1">Lacks conserved residue(s) required for the propagation of feature annotation.</text>
</comment>
<sequence>MAETPDVDHTLNDKTKYNIWDEEADLVLYYSVLACIDCADTGCWMSVYGVSQELDPVSFRFIDPVLSPLNATKKFSITAGIETYNQTINFVLENNDDLVSQDVQIRYPGIHGQANDEGTLSSTQVRFTRGSVWTQNAYSGSRDNVGWARLAVIQDGDTLLFDGAFTMMGSQYAIELETLDDGSTAIIAHEHESAFSSGSGSSLPLLCSASPATHLHKRQSWNDWGNEDLTSTIGSTSGCPDTREIANIGIMTDCTYTAGFNSTDSAHRYILNMVNTASVVFENSFNISLAVQNLTISDSECPSSTSDTTAWNVLCSQGDLNTRLQDFSTWRSSLNDQNAYWTLLTGCSVSAGEIGVSWIGALCNTGSGSSNGGASANVVARTQNEWQVFAHESAHTFGAVHDCTSSTCGSDSTQCCALSSNTCDAGGQYLMNPVSGSGMTRFSPCTIGNVCSRLGSGRVDGRCLVESRAGNTTGTNGQCGNGIVEAGEACDCGNGACSEQESRCCDSVTCQLRSGDGCGQTDDGDSGNTGNNGNTGGGTRGNGQPSDDVSSWVQNHLPLVIGLSAGIGGALLLLILGCLICSCRRSRRQPVANIKPVAMPPPRYIPPPQYA</sequence>
<dbReference type="SUPFAM" id="SSF55486">
    <property type="entry name" value="Metalloproteases ('zincins'), catalytic domain"/>
    <property type="match status" value="1"/>
</dbReference>
<keyword evidence="3" id="KW-1133">Transmembrane helix</keyword>
<feature type="domain" description="Peptidase M12B" evidence="5">
    <location>
        <begin position="244"/>
        <end position="450"/>
    </location>
</feature>
<evidence type="ECO:0000259" key="4">
    <source>
        <dbReference type="PROSITE" id="PS50214"/>
    </source>
</evidence>
<keyword evidence="3" id="KW-0812">Transmembrane</keyword>
<feature type="binding site" evidence="1">
    <location>
        <position position="391"/>
    </location>
    <ligand>
        <name>Zn(2+)</name>
        <dbReference type="ChEBI" id="CHEBI:29105"/>
        <note>catalytic</note>
    </ligand>
</feature>
<comment type="caution">
    <text evidence="6">The sequence shown here is derived from an EMBL/GenBank/DDBJ whole genome shotgun (WGS) entry which is preliminary data.</text>
</comment>
<feature type="binding site" evidence="1">
    <location>
        <position position="401"/>
    </location>
    <ligand>
        <name>Zn(2+)</name>
        <dbReference type="ChEBI" id="CHEBI:29105"/>
        <note>catalytic</note>
    </ligand>
</feature>
<accession>A0A1V6Q2C3</accession>
<dbReference type="EMBL" id="MDYN01000017">
    <property type="protein sequence ID" value="OQD83374.1"/>
    <property type="molecule type" value="Genomic_DNA"/>
</dbReference>
<dbReference type="Gene3D" id="3.40.390.10">
    <property type="entry name" value="Collagenase (Catalytic Domain)"/>
    <property type="match status" value="1"/>
</dbReference>
<evidence type="ECO:0000256" key="2">
    <source>
        <dbReference type="SAM" id="MobiDB-lite"/>
    </source>
</evidence>
<evidence type="ECO:0000256" key="1">
    <source>
        <dbReference type="PROSITE-ProRule" id="PRU00276"/>
    </source>
</evidence>
<dbReference type="Proteomes" id="UP000191672">
    <property type="component" value="Unassembled WGS sequence"/>
</dbReference>
<dbReference type="InterPro" id="IPR001590">
    <property type="entry name" value="Peptidase_M12B"/>
</dbReference>
<dbReference type="InterPro" id="IPR024079">
    <property type="entry name" value="MetalloPept_cat_dom_sf"/>
</dbReference>
<evidence type="ECO:0000256" key="3">
    <source>
        <dbReference type="SAM" id="Phobius"/>
    </source>
</evidence>
<evidence type="ECO:0000259" key="5">
    <source>
        <dbReference type="PROSITE" id="PS50215"/>
    </source>
</evidence>
<evidence type="ECO:0000313" key="6">
    <source>
        <dbReference type="EMBL" id="OQD83374.1"/>
    </source>
</evidence>
<evidence type="ECO:0000313" key="7">
    <source>
        <dbReference type="Proteomes" id="UP000191672"/>
    </source>
</evidence>
<name>A0A1V6Q2C3_9EURO</name>
<gene>
    <name evidence="6" type="ORF">PENANT_c017G10288</name>
</gene>
<dbReference type="InterPro" id="IPR036436">
    <property type="entry name" value="Disintegrin_dom_sf"/>
</dbReference>
<keyword evidence="1" id="KW-0479">Metal-binding</keyword>
<keyword evidence="3" id="KW-0472">Membrane</keyword>
<dbReference type="InterPro" id="IPR001762">
    <property type="entry name" value="Disintegrin_dom"/>
</dbReference>